<proteinExistence type="predicted"/>
<accession>A0A9D1SBC5</accession>
<evidence type="ECO:0000313" key="3">
    <source>
        <dbReference type="Proteomes" id="UP000824107"/>
    </source>
</evidence>
<evidence type="ECO:0000256" key="1">
    <source>
        <dbReference type="SAM" id="MobiDB-lite"/>
    </source>
</evidence>
<reference evidence="2" key="2">
    <citation type="journal article" date="2021" name="PeerJ">
        <title>Extensive microbial diversity within the chicken gut microbiome revealed by metagenomics and culture.</title>
        <authorList>
            <person name="Gilroy R."/>
            <person name="Ravi A."/>
            <person name="Getino M."/>
            <person name="Pursley I."/>
            <person name="Horton D.L."/>
            <person name="Alikhan N.F."/>
            <person name="Baker D."/>
            <person name="Gharbi K."/>
            <person name="Hall N."/>
            <person name="Watson M."/>
            <person name="Adriaenssens E.M."/>
            <person name="Foster-Nyarko E."/>
            <person name="Jarju S."/>
            <person name="Secka A."/>
            <person name="Antonio M."/>
            <person name="Oren A."/>
            <person name="Chaudhuri R.R."/>
            <person name="La Ragione R."/>
            <person name="Hildebrand F."/>
            <person name="Pallen M.J."/>
        </authorList>
    </citation>
    <scope>NUCLEOTIDE SEQUENCE</scope>
    <source>
        <strain evidence="2">ChiW3-316</strain>
    </source>
</reference>
<feature type="compositionally biased region" description="Basic and acidic residues" evidence="1">
    <location>
        <begin position="497"/>
        <end position="514"/>
    </location>
</feature>
<reference evidence="2" key="1">
    <citation type="submission" date="2020-10" db="EMBL/GenBank/DDBJ databases">
        <authorList>
            <person name="Gilroy R."/>
        </authorList>
    </citation>
    <scope>NUCLEOTIDE SEQUENCE</scope>
    <source>
        <strain evidence="2">ChiW3-316</strain>
    </source>
</reference>
<evidence type="ECO:0000313" key="2">
    <source>
        <dbReference type="EMBL" id="HIU53841.1"/>
    </source>
</evidence>
<name>A0A9D1SBC5_9PROT</name>
<feature type="region of interest" description="Disordered" evidence="1">
    <location>
        <begin position="497"/>
        <end position="521"/>
    </location>
</feature>
<organism evidence="2 3">
    <name type="scientific">Candidatus Scatocola faecipullorum</name>
    <dbReference type="NCBI Taxonomy" id="2840917"/>
    <lineage>
        <taxon>Bacteria</taxon>
        <taxon>Pseudomonadati</taxon>
        <taxon>Pseudomonadota</taxon>
        <taxon>Alphaproteobacteria</taxon>
        <taxon>Rhodospirillales</taxon>
        <taxon>Rhodospirillaceae</taxon>
        <taxon>Rhodospirillaceae incertae sedis</taxon>
        <taxon>Candidatus Scatocola</taxon>
    </lineage>
</organism>
<protein>
    <submittedName>
        <fullName evidence="2">Uncharacterized protein</fullName>
    </submittedName>
</protein>
<dbReference type="EMBL" id="DVNC01000050">
    <property type="protein sequence ID" value="HIU53841.1"/>
    <property type="molecule type" value="Genomic_DNA"/>
</dbReference>
<gene>
    <name evidence="2" type="ORF">IAD20_07150</name>
</gene>
<sequence>MGKRPRISRSDLPNQERVALLNKFDAAFGAFQRLQERRRACSDEAEKRRINTLLNGYRSEFQQLFAQLKLVDLGCKNNMEALFNNYCESYNVYFGRKLGNYVRDVLQSEEIKKITHLIHTVKNDEERAKLQEYIDNKPQSELNALIKLAVRNYQQNRSDYNRAKTNDFLAYFHKKIECKPYTKASEDEIKATRADFNGFFQIPGVEQLKRYNPYSEAYRDFSRRPSRSRIDISPFSYDFSRSKAWQACCRTTMLSSIEMPLREAMARQGVPPELLPKMKVADFGRILFNEYGKEPYHPGRGNILALEDVVPGLDSRHKAFFWKYNAIPTPEAQKKFCDSLLKHGVSQEYIDVLLPSILNEGRPNPKVDRKKFKGVIPFFSLHHKWAIQYLGGKANSQKNYVGIAEFKSVDDWSNDTPQHDIWHEADAVIRKAHGELGNGDQLYENVLAGDEQDSDFIEYLVDTRYDNQNDGKYWTVSMGYKAEDNIRGEIKDFAITNEKAKSPAKKEKNIDKRYRPAAYAR</sequence>
<comment type="caution">
    <text evidence="2">The sequence shown here is derived from an EMBL/GenBank/DDBJ whole genome shotgun (WGS) entry which is preliminary data.</text>
</comment>
<dbReference type="AlphaFoldDB" id="A0A9D1SBC5"/>
<dbReference type="Proteomes" id="UP000824107">
    <property type="component" value="Unassembled WGS sequence"/>
</dbReference>